<organism evidence="1 2">
    <name type="scientific">Nezara viridula</name>
    <name type="common">Southern green stink bug</name>
    <name type="synonym">Cimex viridulus</name>
    <dbReference type="NCBI Taxonomy" id="85310"/>
    <lineage>
        <taxon>Eukaryota</taxon>
        <taxon>Metazoa</taxon>
        <taxon>Ecdysozoa</taxon>
        <taxon>Arthropoda</taxon>
        <taxon>Hexapoda</taxon>
        <taxon>Insecta</taxon>
        <taxon>Pterygota</taxon>
        <taxon>Neoptera</taxon>
        <taxon>Paraneoptera</taxon>
        <taxon>Hemiptera</taxon>
        <taxon>Heteroptera</taxon>
        <taxon>Panheteroptera</taxon>
        <taxon>Pentatomomorpha</taxon>
        <taxon>Pentatomoidea</taxon>
        <taxon>Pentatomidae</taxon>
        <taxon>Pentatominae</taxon>
        <taxon>Nezara</taxon>
    </lineage>
</organism>
<dbReference type="AlphaFoldDB" id="A0A9P0E0G9"/>
<keyword evidence="2" id="KW-1185">Reference proteome</keyword>
<reference evidence="1" key="1">
    <citation type="submission" date="2022-01" db="EMBL/GenBank/DDBJ databases">
        <authorList>
            <person name="King R."/>
        </authorList>
    </citation>
    <scope>NUCLEOTIDE SEQUENCE</scope>
</reference>
<sequence length="142" mass="16751">MSLLGFVPFFMSGLNKKKKKERRRMSFIKKIRSSEEKFEMVDESKVVETSICVRDFTLATAKEQRRKKISYSRIFSFFRSKPTPSKDIFTISGDICEMDDLENGRSYNGKRKKQKKDKERDYFSSLDQILLSLLNVGMMRKC</sequence>
<gene>
    <name evidence="1" type="ORF">NEZAVI_LOCUS1366</name>
</gene>
<evidence type="ECO:0000313" key="2">
    <source>
        <dbReference type="Proteomes" id="UP001152798"/>
    </source>
</evidence>
<dbReference type="Proteomes" id="UP001152798">
    <property type="component" value="Chromosome 1"/>
</dbReference>
<dbReference type="OrthoDB" id="6628125at2759"/>
<proteinExistence type="predicted"/>
<protein>
    <submittedName>
        <fullName evidence="1">Uncharacterized protein</fullName>
    </submittedName>
</protein>
<dbReference type="EMBL" id="OV725077">
    <property type="protein sequence ID" value="CAH1390112.1"/>
    <property type="molecule type" value="Genomic_DNA"/>
</dbReference>
<name>A0A9P0E0G9_NEZVI</name>
<evidence type="ECO:0000313" key="1">
    <source>
        <dbReference type="EMBL" id="CAH1390112.1"/>
    </source>
</evidence>
<accession>A0A9P0E0G9</accession>